<dbReference type="InterPro" id="IPR027477">
    <property type="entry name" value="Succ_DH/fumarate_Rdtase_cat_sf"/>
</dbReference>
<keyword evidence="2" id="KW-0285">Flavoprotein</keyword>
<reference evidence="6 7" key="1">
    <citation type="journal article" date="2019" name="ACS Chem. Biol.">
        <title>Identification and Mobilization of a Cryptic Antibiotic Biosynthesis Gene Locus from a Human-Pathogenic Nocardia Isolate.</title>
        <authorList>
            <person name="Herisse M."/>
            <person name="Ishida K."/>
            <person name="Porter J.L."/>
            <person name="Howden B."/>
            <person name="Hertweck C."/>
            <person name="Stinear T.P."/>
            <person name="Pidot S.J."/>
        </authorList>
    </citation>
    <scope>NUCLEOTIDE SEQUENCE [LARGE SCALE GENOMIC DNA]</scope>
    <source>
        <strain evidence="6 7">AUSMDU00024985</strain>
    </source>
</reference>
<dbReference type="PANTHER" id="PTHR43400:SF7">
    <property type="entry name" value="FAD-DEPENDENT OXIDOREDUCTASE 2 FAD BINDING DOMAIN-CONTAINING PROTEIN"/>
    <property type="match status" value="1"/>
</dbReference>
<evidence type="ECO:0000256" key="4">
    <source>
        <dbReference type="ARBA" id="ARBA00023002"/>
    </source>
</evidence>
<accession>A0A6G9Y2V4</accession>
<evidence type="ECO:0000256" key="2">
    <source>
        <dbReference type="ARBA" id="ARBA00022630"/>
    </source>
</evidence>
<name>A0A6G9Y2V4_NOCBR</name>
<feature type="domain" description="FAD-dependent oxidoreductase 2 FAD-binding" evidence="5">
    <location>
        <begin position="7"/>
        <end position="439"/>
    </location>
</feature>
<dbReference type="Gene3D" id="3.50.50.60">
    <property type="entry name" value="FAD/NAD(P)-binding domain"/>
    <property type="match status" value="1"/>
</dbReference>
<dbReference type="PANTHER" id="PTHR43400">
    <property type="entry name" value="FUMARATE REDUCTASE"/>
    <property type="match status" value="1"/>
</dbReference>
<dbReference type="GO" id="GO:0033765">
    <property type="term" value="F:steroid dehydrogenase activity, acting on the CH-CH group of donors"/>
    <property type="evidence" value="ECO:0007669"/>
    <property type="project" value="UniProtKB-ARBA"/>
</dbReference>
<dbReference type="AlphaFoldDB" id="A0A6G9Y2V4"/>
<evidence type="ECO:0000256" key="1">
    <source>
        <dbReference type="ARBA" id="ARBA00001974"/>
    </source>
</evidence>
<evidence type="ECO:0000256" key="3">
    <source>
        <dbReference type="ARBA" id="ARBA00022827"/>
    </source>
</evidence>
<dbReference type="InterPro" id="IPR050315">
    <property type="entry name" value="FAD-oxidoreductase_2"/>
</dbReference>
<gene>
    <name evidence="6" type="ORF">F5X71_14465</name>
</gene>
<sequence>MHHEWQVVVVGAGNAGLCAGIAALQAGADSVVVLETAPKDLRGGNSALTKSVRFPWHDRSYIAALLDEADERRVEALLAGRREYTEDDYLDDWLRVSGSQVDAALIESIIHRANSALSWMHGLGQRWVPRQNPLPGDVPVVFDGGGQGLQDRNFDQYERLGGVVYYENQVTGIEPATAGKYRLLGSGSAFPLVCDALILASGGFEGNAQLRGHHLGSHWRDVKLRGVPFNDGLPMAAAIALGADTAGNWRKCHTTPQGIGLPSYLLPGQMSRSHELTRYAFPRGIVVNRGGRRFFDECAEYSNLAYVTLGQKIMEQPGKIAFQIFDSKVINAGGLPDSYFSDPASLITPSLEDGARQLSIDAGALRDEVDRLNGDEHAVTHIDTPPYLFVPVVAGLTFTYGGLSVTEEAEVRGGGEPIDGLYAAGVIVGGLYDQGYPAGTGLMAGAVLGRAAGTNAAEYARRAEAV</sequence>
<protein>
    <submittedName>
        <fullName evidence="6">FAD-dependent oxidoreductase</fullName>
    </submittedName>
</protein>
<comment type="cofactor">
    <cofactor evidence="1">
        <name>FAD</name>
        <dbReference type="ChEBI" id="CHEBI:57692"/>
    </cofactor>
</comment>
<organism evidence="6 7">
    <name type="scientific">Nocardia brasiliensis</name>
    <dbReference type="NCBI Taxonomy" id="37326"/>
    <lineage>
        <taxon>Bacteria</taxon>
        <taxon>Bacillati</taxon>
        <taxon>Actinomycetota</taxon>
        <taxon>Actinomycetes</taxon>
        <taxon>Mycobacteriales</taxon>
        <taxon>Nocardiaceae</taxon>
        <taxon>Nocardia</taxon>
    </lineage>
</organism>
<dbReference type="SUPFAM" id="SSF56425">
    <property type="entry name" value="Succinate dehydrogenase/fumarate reductase flavoprotein, catalytic domain"/>
    <property type="match status" value="1"/>
</dbReference>
<keyword evidence="3" id="KW-0274">FAD</keyword>
<evidence type="ECO:0000313" key="6">
    <source>
        <dbReference type="EMBL" id="QIS07417.1"/>
    </source>
</evidence>
<proteinExistence type="predicted"/>
<evidence type="ECO:0000259" key="5">
    <source>
        <dbReference type="Pfam" id="PF00890"/>
    </source>
</evidence>
<dbReference type="InterPro" id="IPR036188">
    <property type="entry name" value="FAD/NAD-bd_sf"/>
</dbReference>
<keyword evidence="4" id="KW-0560">Oxidoreductase</keyword>
<dbReference type="SUPFAM" id="SSF51905">
    <property type="entry name" value="FAD/NAD(P)-binding domain"/>
    <property type="match status" value="1"/>
</dbReference>
<dbReference type="InterPro" id="IPR003953">
    <property type="entry name" value="FAD-dep_OxRdtase_2_FAD-bd"/>
</dbReference>
<dbReference type="Gene3D" id="3.90.700.10">
    <property type="entry name" value="Succinate dehydrogenase/fumarate reductase flavoprotein, catalytic domain"/>
    <property type="match status" value="1"/>
</dbReference>
<evidence type="ECO:0000313" key="7">
    <source>
        <dbReference type="Proteomes" id="UP000501705"/>
    </source>
</evidence>
<dbReference type="EMBL" id="CP046171">
    <property type="protein sequence ID" value="QIS07417.1"/>
    <property type="molecule type" value="Genomic_DNA"/>
</dbReference>
<dbReference type="Proteomes" id="UP000501705">
    <property type="component" value="Chromosome"/>
</dbReference>
<dbReference type="Pfam" id="PF00890">
    <property type="entry name" value="FAD_binding_2"/>
    <property type="match status" value="1"/>
</dbReference>